<accession>A0A382NZB4</accession>
<evidence type="ECO:0000313" key="1">
    <source>
        <dbReference type="EMBL" id="SVC66386.1"/>
    </source>
</evidence>
<gene>
    <name evidence="1" type="ORF">METZ01_LOCUS319240</name>
</gene>
<protein>
    <submittedName>
        <fullName evidence="1">Uncharacterized protein</fullName>
    </submittedName>
</protein>
<name>A0A382NZB4_9ZZZZ</name>
<proteinExistence type="predicted"/>
<dbReference type="EMBL" id="UINC01103758">
    <property type="protein sequence ID" value="SVC66386.1"/>
    <property type="molecule type" value="Genomic_DNA"/>
</dbReference>
<sequence>MSIMKSKFNNVMEGQKMSNYTNAMEQRIIDSAPVTRSVAETLASDFGLSVRSVISKAVLLKVYQKPEAKVASAKSTKKDLVSAIEKALDGESLEGLEGASAASLSALLMSIS</sequence>
<reference evidence="1" key="1">
    <citation type="submission" date="2018-05" db="EMBL/GenBank/DDBJ databases">
        <authorList>
            <person name="Lanie J.A."/>
            <person name="Ng W.-L."/>
            <person name="Kazmierczak K.M."/>
            <person name="Andrzejewski T.M."/>
            <person name="Davidsen T.M."/>
            <person name="Wayne K.J."/>
            <person name="Tettelin H."/>
            <person name="Glass J.I."/>
            <person name="Rusch D."/>
            <person name="Podicherti R."/>
            <person name="Tsui H.-C.T."/>
            <person name="Winkler M.E."/>
        </authorList>
    </citation>
    <scope>NUCLEOTIDE SEQUENCE</scope>
</reference>
<organism evidence="1">
    <name type="scientific">marine metagenome</name>
    <dbReference type="NCBI Taxonomy" id="408172"/>
    <lineage>
        <taxon>unclassified sequences</taxon>
        <taxon>metagenomes</taxon>
        <taxon>ecological metagenomes</taxon>
    </lineage>
</organism>
<dbReference type="AlphaFoldDB" id="A0A382NZB4"/>